<evidence type="ECO:0000313" key="11">
    <source>
        <dbReference type="Proteomes" id="UP001489004"/>
    </source>
</evidence>
<keyword evidence="5" id="KW-0418">Kinase</keyword>
<dbReference type="EMBL" id="JALJOR010000008">
    <property type="protein sequence ID" value="KAK9812790.1"/>
    <property type="molecule type" value="Genomic_DNA"/>
</dbReference>
<name>A0AAW1PST1_9CHLO</name>
<dbReference type="InterPro" id="IPR000719">
    <property type="entry name" value="Prot_kinase_dom"/>
</dbReference>
<evidence type="ECO:0000256" key="7">
    <source>
        <dbReference type="PROSITE-ProRule" id="PRU00175"/>
    </source>
</evidence>
<dbReference type="GO" id="GO:0008270">
    <property type="term" value="F:zinc ion binding"/>
    <property type="evidence" value="ECO:0007669"/>
    <property type="project" value="UniProtKB-KW"/>
</dbReference>
<dbReference type="Proteomes" id="UP001489004">
    <property type="component" value="Unassembled WGS sequence"/>
</dbReference>
<evidence type="ECO:0000256" key="5">
    <source>
        <dbReference type="ARBA" id="ARBA00022777"/>
    </source>
</evidence>
<evidence type="ECO:0000256" key="2">
    <source>
        <dbReference type="ARBA" id="ARBA00022527"/>
    </source>
</evidence>
<evidence type="ECO:0000256" key="6">
    <source>
        <dbReference type="ARBA" id="ARBA00022840"/>
    </source>
</evidence>
<keyword evidence="4" id="KW-0547">Nucleotide-binding</keyword>
<gene>
    <name evidence="10" type="ORF">WJX72_003784</name>
</gene>
<feature type="domain" description="RING-type" evidence="9">
    <location>
        <begin position="13"/>
        <end position="59"/>
    </location>
</feature>
<dbReference type="Gene3D" id="1.10.510.10">
    <property type="entry name" value="Transferase(Phosphotransferase) domain 1"/>
    <property type="match status" value="1"/>
</dbReference>
<comment type="similarity">
    <text evidence="1">Belongs to the protein kinase superfamily. STE Ser/Thr protein kinase family. MAP kinase kinase kinase subfamily.</text>
</comment>
<dbReference type="PANTHER" id="PTHR48016:SF29">
    <property type="entry name" value="MITOGEN-ACTIVATED PROTEIN KINASE KINASE KINASE 1-RELATED"/>
    <property type="match status" value="1"/>
</dbReference>
<evidence type="ECO:0000259" key="8">
    <source>
        <dbReference type="PROSITE" id="PS50011"/>
    </source>
</evidence>
<dbReference type="SUPFAM" id="SSF57850">
    <property type="entry name" value="RING/U-box"/>
    <property type="match status" value="1"/>
</dbReference>
<evidence type="ECO:0000256" key="4">
    <source>
        <dbReference type="ARBA" id="ARBA00022741"/>
    </source>
</evidence>
<dbReference type="InterPro" id="IPR050538">
    <property type="entry name" value="MAP_kinase_kinase_kinase"/>
</dbReference>
<dbReference type="Gene3D" id="1.25.10.10">
    <property type="entry name" value="Leucine-rich Repeat Variant"/>
    <property type="match status" value="1"/>
</dbReference>
<accession>A0AAW1PST1</accession>
<sequence>MATQLADDERPACSMCLEDYTADGEDRVPCPYACGHSNCSACVRDLFADPRPPQCPLCRAPSREQPQRNFDLINLIGERERQARNQLENPQHGTMIPADTLTVHAAIANGSAGTVVSKGVLCKGGSLTQVAVKWQTASAQDAAAFQLEQDLLWQASRDCSQTCRMLGVCRKDGVTYLVMRLYKCSLAQYISAAAGGKLSIEEACRIGYQITKALQELHAVDILHLGMEPANVLLDNHNDAFLADFGNAQKVADASGLHECSTSLSGNPHYMAPEAVGEAPVVSCHTDAWSLASMLLHMVTGLPPFHGLHSDELLNMLRSSDAPLPDTPSSLPASLRHLLRRCFQSDPHARPTLGDIQQVLQPALDEDMARQAAAFCAQLQADRLSQIEAAHTISSLAKQGAPERRLLVAAGCVPQLANVLNGGSHSVQCPVLEALLALCMSQA</sequence>
<comment type="caution">
    <text evidence="10">The sequence shown here is derived from an EMBL/GenBank/DDBJ whole genome shotgun (WGS) entry which is preliminary data.</text>
</comment>
<organism evidence="10 11">
    <name type="scientific">[Myrmecia] bisecta</name>
    <dbReference type="NCBI Taxonomy" id="41462"/>
    <lineage>
        <taxon>Eukaryota</taxon>
        <taxon>Viridiplantae</taxon>
        <taxon>Chlorophyta</taxon>
        <taxon>core chlorophytes</taxon>
        <taxon>Trebouxiophyceae</taxon>
        <taxon>Trebouxiales</taxon>
        <taxon>Trebouxiaceae</taxon>
        <taxon>Myrmecia</taxon>
    </lineage>
</organism>
<keyword evidence="7" id="KW-0862">Zinc</keyword>
<keyword evidence="6" id="KW-0067">ATP-binding</keyword>
<dbReference type="AlphaFoldDB" id="A0AAW1PST1"/>
<keyword evidence="7" id="KW-0479">Metal-binding</keyword>
<reference evidence="10 11" key="1">
    <citation type="journal article" date="2024" name="Nat. Commun.">
        <title>Phylogenomics reveals the evolutionary origins of lichenization in chlorophyte algae.</title>
        <authorList>
            <person name="Puginier C."/>
            <person name="Libourel C."/>
            <person name="Otte J."/>
            <person name="Skaloud P."/>
            <person name="Haon M."/>
            <person name="Grisel S."/>
            <person name="Petersen M."/>
            <person name="Berrin J.G."/>
            <person name="Delaux P.M."/>
            <person name="Dal Grande F."/>
            <person name="Keller J."/>
        </authorList>
    </citation>
    <scope>NUCLEOTIDE SEQUENCE [LARGE SCALE GENOMIC DNA]</scope>
    <source>
        <strain evidence="10 11">SAG 2043</strain>
    </source>
</reference>
<keyword evidence="7" id="KW-0863">Zinc-finger</keyword>
<evidence type="ECO:0008006" key="12">
    <source>
        <dbReference type="Google" id="ProtNLM"/>
    </source>
</evidence>
<dbReference type="PROSITE" id="PS50089">
    <property type="entry name" value="ZF_RING_2"/>
    <property type="match status" value="1"/>
</dbReference>
<dbReference type="Gene3D" id="3.30.200.20">
    <property type="entry name" value="Phosphorylase Kinase, domain 1"/>
    <property type="match status" value="1"/>
</dbReference>
<dbReference type="InterPro" id="IPR011989">
    <property type="entry name" value="ARM-like"/>
</dbReference>
<dbReference type="Gene3D" id="3.30.40.10">
    <property type="entry name" value="Zinc/RING finger domain, C3HC4 (zinc finger)"/>
    <property type="match status" value="1"/>
</dbReference>
<dbReference type="PANTHER" id="PTHR48016">
    <property type="entry name" value="MAP KINASE KINASE KINASE SSK2-RELATED-RELATED"/>
    <property type="match status" value="1"/>
</dbReference>
<dbReference type="GO" id="GO:0004709">
    <property type="term" value="F:MAP kinase kinase kinase activity"/>
    <property type="evidence" value="ECO:0007669"/>
    <property type="project" value="TreeGrafter"/>
</dbReference>
<dbReference type="SUPFAM" id="SSF48371">
    <property type="entry name" value="ARM repeat"/>
    <property type="match status" value="1"/>
</dbReference>
<dbReference type="InterPro" id="IPR011009">
    <property type="entry name" value="Kinase-like_dom_sf"/>
</dbReference>
<evidence type="ECO:0000313" key="10">
    <source>
        <dbReference type="EMBL" id="KAK9812790.1"/>
    </source>
</evidence>
<keyword evidence="3" id="KW-0808">Transferase</keyword>
<dbReference type="InterPro" id="IPR016024">
    <property type="entry name" value="ARM-type_fold"/>
</dbReference>
<keyword evidence="2" id="KW-0723">Serine/threonine-protein kinase</keyword>
<proteinExistence type="inferred from homology"/>
<evidence type="ECO:0000259" key="9">
    <source>
        <dbReference type="PROSITE" id="PS50089"/>
    </source>
</evidence>
<dbReference type="GO" id="GO:0005737">
    <property type="term" value="C:cytoplasm"/>
    <property type="evidence" value="ECO:0007669"/>
    <property type="project" value="TreeGrafter"/>
</dbReference>
<feature type="domain" description="Protein kinase" evidence="8">
    <location>
        <begin position="101"/>
        <end position="364"/>
    </location>
</feature>
<dbReference type="Pfam" id="PF00069">
    <property type="entry name" value="Pkinase"/>
    <property type="match status" value="1"/>
</dbReference>
<dbReference type="InterPro" id="IPR001841">
    <property type="entry name" value="Znf_RING"/>
</dbReference>
<dbReference type="GO" id="GO:0005524">
    <property type="term" value="F:ATP binding"/>
    <property type="evidence" value="ECO:0007669"/>
    <property type="project" value="UniProtKB-KW"/>
</dbReference>
<keyword evidence="11" id="KW-1185">Reference proteome</keyword>
<evidence type="ECO:0000256" key="1">
    <source>
        <dbReference type="ARBA" id="ARBA00006529"/>
    </source>
</evidence>
<protein>
    <recommendedName>
        <fullName evidence="12">Protein kinase</fullName>
    </recommendedName>
</protein>
<dbReference type="InterPro" id="IPR013083">
    <property type="entry name" value="Znf_RING/FYVE/PHD"/>
</dbReference>
<dbReference type="PROSITE" id="PS50011">
    <property type="entry name" value="PROTEIN_KINASE_DOM"/>
    <property type="match status" value="1"/>
</dbReference>
<dbReference type="SUPFAM" id="SSF56112">
    <property type="entry name" value="Protein kinase-like (PK-like)"/>
    <property type="match status" value="1"/>
</dbReference>
<evidence type="ECO:0000256" key="3">
    <source>
        <dbReference type="ARBA" id="ARBA00022679"/>
    </source>
</evidence>